<dbReference type="RefSeq" id="WP_375060963.1">
    <property type="nucleotide sequence ID" value="NZ_JBHGBT010000001.1"/>
</dbReference>
<dbReference type="InterPro" id="IPR050491">
    <property type="entry name" value="AmpC-like"/>
</dbReference>
<evidence type="ECO:0000259" key="2">
    <source>
        <dbReference type="Pfam" id="PF00144"/>
    </source>
</evidence>
<dbReference type="EMBL" id="JBHGBT010000001">
    <property type="protein sequence ID" value="MFB4192886.1"/>
    <property type="molecule type" value="Genomic_DNA"/>
</dbReference>
<proteinExistence type="predicted"/>
<accession>A0ABV4ZFJ9</accession>
<keyword evidence="4" id="KW-1185">Reference proteome</keyword>
<organism evidence="3 4">
    <name type="scientific">Streptomyces carpaticus</name>
    <dbReference type="NCBI Taxonomy" id="285558"/>
    <lineage>
        <taxon>Bacteria</taxon>
        <taxon>Bacillati</taxon>
        <taxon>Actinomycetota</taxon>
        <taxon>Actinomycetes</taxon>
        <taxon>Kitasatosporales</taxon>
        <taxon>Streptomycetaceae</taxon>
        <taxon>Streptomyces</taxon>
    </lineage>
</organism>
<evidence type="ECO:0000313" key="3">
    <source>
        <dbReference type="EMBL" id="MFB4192886.1"/>
    </source>
</evidence>
<gene>
    <name evidence="3" type="ORF">ACE11A_00655</name>
</gene>
<dbReference type="EC" id="3.-.-.-" evidence="3"/>
<evidence type="ECO:0000256" key="1">
    <source>
        <dbReference type="SAM" id="MobiDB-lite"/>
    </source>
</evidence>
<dbReference type="InterPro" id="IPR012338">
    <property type="entry name" value="Beta-lactam/transpept-like"/>
</dbReference>
<feature type="domain" description="Beta-lactamase-related" evidence="2">
    <location>
        <begin position="40"/>
        <end position="357"/>
    </location>
</feature>
<name>A0ABV4ZFJ9_9ACTN</name>
<dbReference type="InterPro" id="IPR001466">
    <property type="entry name" value="Beta-lactam-related"/>
</dbReference>
<dbReference type="PANTHER" id="PTHR46825:SF7">
    <property type="entry name" value="D-ALANYL-D-ALANINE CARBOXYPEPTIDASE"/>
    <property type="match status" value="1"/>
</dbReference>
<protein>
    <submittedName>
        <fullName evidence="3">Serine hydrolase domain-containing protein</fullName>
        <ecNumber evidence="3">3.-.-.-</ecNumber>
    </submittedName>
</protein>
<dbReference type="Pfam" id="PF00144">
    <property type="entry name" value="Beta-lactamase"/>
    <property type="match status" value="1"/>
</dbReference>
<dbReference type="Proteomes" id="UP001577267">
    <property type="component" value="Unassembled WGS sequence"/>
</dbReference>
<evidence type="ECO:0000313" key="4">
    <source>
        <dbReference type="Proteomes" id="UP001577267"/>
    </source>
</evidence>
<feature type="region of interest" description="Disordered" evidence="1">
    <location>
        <begin position="1"/>
        <end position="20"/>
    </location>
</feature>
<dbReference type="SUPFAM" id="SSF56601">
    <property type="entry name" value="beta-lactamase/transpeptidase-like"/>
    <property type="match status" value="1"/>
</dbReference>
<reference evidence="3 4" key="1">
    <citation type="submission" date="2024-09" db="EMBL/GenBank/DDBJ databases">
        <title>Draft genome sequence of multifaceted antimicrobials producing Streptomyces sp. strain FH1.</title>
        <authorList>
            <person name="Hassan F."/>
            <person name="Ali H."/>
            <person name="Hassan N."/>
            <person name="Nawaz A."/>
        </authorList>
    </citation>
    <scope>NUCLEOTIDE SEQUENCE [LARGE SCALE GENOMIC DNA]</scope>
    <source>
        <strain evidence="3 4">FH1</strain>
    </source>
</reference>
<dbReference type="PANTHER" id="PTHR46825">
    <property type="entry name" value="D-ALANYL-D-ALANINE-CARBOXYPEPTIDASE/ENDOPEPTIDASE AMPH"/>
    <property type="match status" value="1"/>
</dbReference>
<keyword evidence="3" id="KW-0378">Hydrolase</keyword>
<sequence length="383" mass="39361">MTPPDAMSPGAAASTVRTLHPGTADPVATGLLASLAAAAPGASTVAVAVHRAGERLVAVGGRTAHNATGRPAEPGTRFALGSVTKTYTALLLAELAARGEVGYDDPIDRFLPPGAAPYRRVGGAPITLLHLATHTSGLPRLPPGLLRSALPRWFSNPYAAYGPGELLAALARTRPSAAPGTRVRYSNFGVGLLGMLLARAAGEPYGGYEQALTARVLTPLGLRGTGARAGAAGDATGYWHGRARPPWRIPGLAGAGALHAGPEELLRYLEALLDPVRAAGGAGPLATALAEVARPRLVVRPGEDRIALVWNARRRPGHLLLFHSGGTRGCTAFVGFSPQRRVALAAVANRAPALDGAFIQRAYLLLRELAGGTTRFGAPSPIG</sequence>
<dbReference type="GO" id="GO:0016787">
    <property type="term" value="F:hydrolase activity"/>
    <property type="evidence" value="ECO:0007669"/>
    <property type="project" value="UniProtKB-KW"/>
</dbReference>
<comment type="caution">
    <text evidence="3">The sequence shown here is derived from an EMBL/GenBank/DDBJ whole genome shotgun (WGS) entry which is preliminary data.</text>
</comment>
<dbReference type="Gene3D" id="3.40.710.10">
    <property type="entry name" value="DD-peptidase/beta-lactamase superfamily"/>
    <property type="match status" value="1"/>
</dbReference>